<protein>
    <submittedName>
        <fullName evidence="1">Uncharacterized protein</fullName>
    </submittedName>
</protein>
<evidence type="ECO:0000313" key="2">
    <source>
        <dbReference type="Proteomes" id="UP000003879"/>
    </source>
</evidence>
<reference evidence="1 2" key="1">
    <citation type="submission" date="2012-02" db="EMBL/GenBank/DDBJ databases">
        <title>The Genome Sequence of Bacteroides fragilis CL07T12C05.</title>
        <authorList>
            <consortium name="The Broad Institute Genome Sequencing Platform"/>
            <person name="Earl A."/>
            <person name="Ward D."/>
            <person name="Feldgarden M."/>
            <person name="Gevers D."/>
            <person name="Zitomersky N.L."/>
            <person name="Coyne M.J."/>
            <person name="Comstock L.E."/>
            <person name="Young S.K."/>
            <person name="Zeng Q."/>
            <person name="Gargeya S."/>
            <person name="Fitzgerald M."/>
            <person name="Haas B."/>
            <person name="Abouelleil A."/>
            <person name="Alvarado L."/>
            <person name="Arachchi H.M."/>
            <person name="Berlin A."/>
            <person name="Chapman S.B."/>
            <person name="Gearin G."/>
            <person name="Goldberg J."/>
            <person name="Griggs A."/>
            <person name="Gujja S."/>
            <person name="Hansen M."/>
            <person name="Heiman D."/>
            <person name="Howarth C."/>
            <person name="Larimer J."/>
            <person name="Lui A."/>
            <person name="MacDonald P.J.P."/>
            <person name="McCowen C."/>
            <person name="Montmayeur A."/>
            <person name="Murphy C."/>
            <person name="Neiman D."/>
            <person name="Pearson M."/>
            <person name="Priest M."/>
            <person name="Roberts A."/>
            <person name="Saif S."/>
            <person name="Shea T."/>
            <person name="Sisk P."/>
            <person name="Stolte C."/>
            <person name="Sykes S."/>
            <person name="Wortman J."/>
            <person name="Nusbaum C."/>
            <person name="Birren B."/>
        </authorList>
    </citation>
    <scope>NUCLEOTIDE SEQUENCE [LARGE SCALE GENOMIC DNA]</scope>
    <source>
        <strain evidence="1 2">CL07T12C05</strain>
    </source>
</reference>
<sequence length="34" mass="3938">MGHPTMQENDTAKLTPTKLCERYRKEVNFLSANN</sequence>
<organism evidence="1 2">
    <name type="scientific">Bacteroides fragilis CL07T12C05</name>
    <dbReference type="NCBI Taxonomy" id="997883"/>
    <lineage>
        <taxon>Bacteria</taxon>
        <taxon>Pseudomonadati</taxon>
        <taxon>Bacteroidota</taxon>
        <taxon>Bacteroidia</taxon>
        <taxon>Bacteroidales</taxon>
        <taxon>Bacteroidaceae</taxon>
        <taxon>Bacteroides</taxon>
    </lineage>
</organism>
<name>A0A0E2AJS6_BACFG</name>
<dbReference type="HOGENOM" id="CLU_3371968_0_0_10"/>
<dbReference type="EMBL" id="AGXN01000023">
    <property type="protein sequence ID" value="EIY90145.1"/>
    <property type="molecule type" value="Genomic_DNA"/>
</dbReference>
<dbReference type="Proteomes" id="UP000003879">
    <property type="component" value="Unassembled WGS sequence"/>
</dbReference>
<proteinExistence type="predicted"/>
<dbReference type="AlphaFoldDB" id="A0A0E2AJS6"/>
<comment type="caution">
    <text evidence="1">The sequence shown here is derived from an EMBL/GenBank/DDBJ whole genome shotgun (WGS) entry which is preliminary data.</text>
</comment>
<evidence type="ECO:0000313" key="1">
    <source>
        <dbReference type="EMBL" id="EIY90145.1"/>
    </source>
</evidence>
<gene>
    <name evidence="1" type="ORF">HMPREF1056_04152</name>
</gene>
<accession>A0A0E2AJS6</accession>